<dbReference type="PANTHER" id="PTHR12151">
    <property type="entry name" value="ELECTRON TRANSPORT PROTIN SCO1/SENC FAMILY MEMBER"/>
    <property type="match status" value="1"/>
</dbReference>
<protein>
    <recommendedName>
        <fullName evidence="5">SCO family protein</fullName>
    </recommendedName>
</protein>
<evidence type="ECO:0000256" key="2">
    <source>
        <dbReference type="PIRSR" id="PIRSR603782-1"/>
    </source>
</evidence>
<dbReference type="InterPro" id="IPR003782">
    <property type="entry name" value="SCO1/SenC"/>
</dbReference>
<sequence>MDKMGFTKNLYIIIILSLFALFVFKSPVKGNTVSAGKENTQFPGTSILAQSQDEGKNTVKVQIYDVNLNDQDGNVVNFKNDIIGNRVAVIIPFYTTCPSSYPILIFVLSRLQALLGERLNTDVVLVSVTVDPKTDTPLRLKAYARQQKARPGWFFLTGDRENLTKVLVGSHLLLSDNLDNHNHIPITVVGRNGDAWRQFHGFPTPEQLLEEVEKYLGLEKPA</sequence>
<dbReference type="PANTHER" id="PTHR12151:SF25">
    <property type="entry name" value="LINALOOL DEHYDRATASE_ISOMERASE DOMAIN-CONTAINING PROTEIN"/>
    <property type="match status" value="1"/>
</dbReference>
<dbReference type="AlphaFoldDB" id="A0A9W6FUE8"/>
<keyword evidence="2" id="KW-0186">Copper</keyword>
<dbReference type="GO" id="GO:0046872">
    <property type="term" value="F:metal ion binding"/>
    <property type="evidence" value="ECO:0007669"/>
    <property type="project" value="UniProtKB-KW"/>
</dbReference>
<keyword evidence="4" id="KW-1185">Reference proteome</keyword>
<comment type="similarity">
    <text evidence="1">Belongs to the SCO1/2 family.</text>
</comment>
<keyword evidence="2" id="KW-0479">Metal-binding</keyword>
<gene>
    <name evidence="3" type="ORF">DAMNIGENAA_25140</name>
</gene>
<dbReference type="InterPro" id="IPR036249">
    <property type="entry name" value="Thioredoxin-like_sf"/>
</dbReference>
<dbReference type="Gene3D" id="3.40.30.10">
    <property type="entry name" value="Glutaredoxin"/>
    <property type="match status" value="1"/>
</dbReference>
<proteinExistence type="inferred from homology"/>
<dbReference type="Pfam" id="PF02630">
    <property type="entry name" value="SCO1-SenC"/>
    <property type="match status" value="1"/>
</dbReference>
<dbReference type="CDD" id="cd02968">
    <property type="entry name" value="SCO"/>
    <property type="match status" value="1"/>
</dbReference>
<dbReference type="SUPFAM" id="SSF52833">
    <property type="entry name" value="Thioredoxin-like"/>
    <property type="match status" value="1"/>
</dbReference>
<feature type="binding site" evidence="2">
    <location>
        <position position="97"/>
    </location>
    <ligand>
        <name>Cu cation</name>
        <dbReference type="ChEBI" id="CHEBI:23378"/>
    </ligand>
</feature>
<reference evidence="3" key="1">
    <citation type="submission" date="2022-12" db="EMBL/GenBank/DDBJ databases">
        <title>Reference genome sequencing for broad-spectrum identification of bacterial and archaeal isolates by mass spectrometry.</title>
        <authorList>
            <person name="Sekiguchi Y."/>
            <person name="Tourlousse D.M."/>
        </authorList>
    </citation>
    <scope>NUCLEOTIDE SEQUENCE</scope>
    <source>
        <strain evidence="3">ASRB1</strain>
    </source>
</reference>
<evidence type="ECO:0000313" key="3">
    <source>
        <dbReference type="EMBL" id="GLI35081.1"/>
    </source>
</evidence>
<dbReference type="Proteomes" id="UP001144372">
    <property type="component" value="Unassembled WGS sequence"/>
</dbReference>
<evidence type="ECO:0000256" key="1">
    <source>
        <dbReference type="ARBA" id="ARBA00010996"/>
    </source>
</evidence>
<organism evidence="3 4">
    <name type="scientific">Desulforhabdus amnigena</name>
    <dbReference type="NCBI Taxonomy" id="40218"/>
    <lineage>
        <taxon>Bacteria</taxon>
        <taxon>Pseudomonadati</taxon>
        <taxon>Thermodesulfobacteriota</taxon>
        <taxon>Syntrophobacteria</taxon>
        <taxon>Syntrophobacterales</taxon>
        <taxon>Syntrophobacteraceae</taxon>
        <taxon>Desulforhabdus</taxon>
    </lineage>
</organism>
<evidence type="ECO:0000313" key="4">
    <source>
        <dbReference type="Proteomes" id="UP001144372"/>
    </source>
</evidence>
<comment type="caution">
    <text evidence="3">The sequence shown here is derived from an EMBL/GenBank/DDBJ whole genome shotgun (WGS) entry which is preliminary data.</text>
</comment>
<dbReference type="EMBL" id="BSDR01000001">
    <property type="protein sequence ID" value="GLI35081.1"/>
    <property type="molecule type" value="Genomic_DNA"/>
</dbReference>
<accession>A0A9W6FUE8</accession>
<name>A0A9W6FUE8_9BACT</name>
<evidence type="ECO:0008006" key="5">
    <source>
        <dbReference type="Google" id="ProtNLM"/>
    </source>
</evidence>